<feature type="domain" description="Protein kinase" evidence="19">
    <location>
        <begin position="563"/>
        <end position="839"/>
    </location>
</feature>
<dbReference type="InterPro" id="IPR041381">
    <property type="entry name" value="JAK1-3/TYK2_PHL_dom"/>
</dbReference>
<dbReference type="GO" id="GO:0005829">
    <property type="term" value="C:cytosol"/>
    <property type="evidence" value="ECO:0007669"/>
    <property type="project" value="TreeGrafter"/>
</dbReference>
<dbReference type="Pfam" id="PF18379">
    <property type="entry name" value="FERM_F1"/>
    <property type="match status" value="1"/>
</dbReference>
<evidence type="ECO:0000259" key="20">
    <source>
        <dbReference type="PROSITE" id="PS50057"/>
    </source>
</evidence>
<dbReference type="InterPro" id="IPR008266">
    <property type="entry name" value="Tyr_kinase_AS"/>
</dbReference>
<dbReference type="Pfam" id="PF18377">
    <property type="entry name" value="FERM_F2"/>
    <property type="match status" value="1"/>
</dbReference>
<feature type="region of interest" description="Disordered" evidence="18">
    <location>
        <begin position="314"/>
        <end position="338"/>
    </location>
</feature>
<dbReference type="PROSITE" id="PS50011">
    <property type="entry name" value="PROTEIN_KINASE_DOM"/>
    <property type="match status" value="2"/>
</dbReference>
<gene>
    <name evidence="21" type="primary">JAK1</name>
    <name evidence="21" type="synonym">jak1</name>
</gene>
<keyword evidence="22" id="KW-1185">Reference proteome</keyword>
<dbReference type="InterPro" id="IPR051286">
    <property type="entry name" value="JAK"/>
</dbReference>
<comment type="cofactor">
    <cofactor evidence="1">
        <name>Mg(2+)</name>
        <dbReference type="ChEBI" id="CHEBI:18420"/>
    </cofactor>
</comment>
<keyword evidence="11 13" id="KW-0829">Tyrosine-protein kinase</keyword>
<evidence type="ECO:0000256" key="4">
    <source>
        <dbReference type="ARBA" id="ARBA00022723"/>
    </source>
</evidence>
<dbReference type="Pfam" id="PF17887">
    <property type="entry name" value="Jak1_Phl"/>
    <property type="match status" value="1"/>
</dbReference>
<evidence type="ECO:0000256" key="15">
    <source>
        <dbReference type="PIRSR" id="PIRSR000636-2"/>
    </source>
</evidence>
<dbReference type="SMART" id="SM00295">
    <property type="entry name" value="B41"/>
    <property type="match status" value="1"/>
</dbReference>
<sequence>MTTLWVMELSRQLCGKMRRSSKRTQLSCSPTTTLGLEIHFYTPDVHQLEYFKGCYTAEELCVDAAKKCSISPLCHNLFALYNETTDTWYPPNHEFKITDETSIKLHYRMRFYFRNWHGTTEGESPVWRHCISKLRGGLSPQKTPEGTPLLDAASLDYLFAQGQHDFQKGVVPLRMSQSETEQHEIENECLGMAVLAITHYAMTVDIYKRFIPESLNRKIKQRNILTRIRINNVFKKFLSEFNRRTVRDSNITPYDLKIKYLATLEGLTSGLGSELLEPVSLSVTQEGEISQNMETSSDMQVLVTGTTGISWRKKPTSVISKEKGKSRKNKLDGKQKNDRKKEANEGWVVFCDFHEITHTVIKEAMVTIYRQDNKRMEMLMASRPEALSFAALVDGYFRLTVDAHHYLCKEVAPASVVHNINDGCHGPICTEYAIHKLRQEGNEEGTYILRWSCTDYYFIIITVVCTEESRPVKQYKNFQIEVASEGYRLYGTDTLRSTLRELLEHLEGQSLRTDNLQFQLLRCCPPQPRGNTLVFTSLRERWSYVCMHFGFWIQIFYVIKYFVNQEEHLGLGTRTNIYSGTLRVKSEEDEDAGYSSFQEVKVVLKVLGSGHRDISLAFFETASMMRQVSHKHIVLLYGVCVRHLENIMVEEFVQLGPLDLFMRRQQIQLSTPWKFQVAKQLASALSYLEDKKLVHGFVCAKNILLARDGLGADEGGPFIKLSDPGIPITVLTREECVHRIPWIAPECVKSLSALSIAADKWGFGTTLWEICYDGEVPLKEKKLTEKERFYETECQLATPDCRELAELMTHCMNYDPKKRPFFRAIVRDIDMLEEKNPSIKPQPTPEVDPTVFEKRFLKKIRDLGEGHFGKVELCRYDPRGDKTGELVAVKSLKPENREEQSNNLSSEIDILKALYHENIVKYKGICQEEGGQAIKLIMEYLPLGSLKEYLPRNKSKTNLSTLLSYSIQICKGMDYLGSQNYIHRDLAARNVLVENERTVKIGDFGLTKSIKDNEGYYTVKDDHDSPVFWYAPECLTLCKFYLASDVWSFGVTMYELITYCDSSKSPMTLFLSMIGRTHGQMTIIRLVKVLQEGKRLPRPDNCPEPVRNSLLTTNIHSVTTDK</sequence>
<reference evidence="21" key="2">
    <citation type="submission" date="2025-08" db="UniProtKB">
        <authorList>
            <consortium name="Ensembl"/>
        </authorList>
    </citation>
    <scope>IDENTIFICATION</scope>
</reference>
<dbReference type="GeneTree" id="ENSGT00940000157092"/>
<dbReference type="InterPro" id="IPR000299">
    <property type="entry name" value="FERM_domain"/>
</dbReference>
<dbReference type="PIRSF" id="PIRSF000636">
    <property type="entry name" value="TyrPK_Jak"/>
    <property type="match status" value="1"/>
</dbReference>
<dbReference type="Proteomes" id="UP000314980">
    <property type="component" value="Unassembled WGS sequence"/>
</dbReference>
<dbReference type="GO" id="GO:0016020">
    <property type="term" value="C:membrane"/>
    <property type="evidence" value="ECO:0007669"/>
    <property type="project" value="InterPro"/>
</dbReference>
<evidence type="ECO:0000256" key="9">
    <source>
        <dbReference type="ARBA" id="ARBA00022842"/>
    </source>
</evidence>
<keyword evidence="6 13" id="KW-0547">Nucleotide-binding</keyword>
<feature type="compositionally biased region" description="Basic and acidic residues" evidence="18">
    <location>
        <begin position="329"/>
        <end position="338"/>
    </location>
</feature>
<dbReference type="CDD" id="cd14473">
    <property type="entry name" value="FERM_B-lobe"/>
    <property type="match status" value="1"/>
</dbReference>
<dbReference type="InterPro" id="IPR016251">
    <property type="entry name" value="Tyr_kinase_non-rcpt_Jak/Tyk2"/>
</dbReference>
<comment type="similarity">
    <text evidence="13">Belongs to the protein kinase superfamily. Tyr protein kinase family. JAK subfamily.</text>
</comment>
<evidence type="ECO:0000256" key="17">
    <source>
        <dbReference type="RuleBase" id="RU362096"/>
    </source>
</evidence>
<dbReference type="SUPFAM" id="SSF55550">
    <property type="entry name" value="SH2 domain"/>
    <property type="match status" value="1"/>
</dbReference>
<dbReference type="InterPro" id="IPR020776">
    <property type="entry name" value="Tyr_kinase_non-rcpt_Jak1"/>
</dbReference>
<dbReference type="Gene3D" id="3.30.505.10">
    <property type="entry name" value="SH2 domain"/>
    <property type="match status" value="1"/>
</dbReference>
<dbReference type="FunFam" id="3.30.200.20:FF:000293">
    <property type="entry name" value="Tyrosine-protein kinase"/>
    <property type="match status" value="1"/>
</dbReference>
<dbReference type="Ensembl" id="ENSLCAT00010022177.1">
    <property type="protein sequence ID" value="ENSLCAP00010021706.1"/>
    <property type="gene ID" value="ENSLCAG00010009784.1"/>
</dbReference>
<dbReference type="GO" id="GO:0005524">
    <property type="term" value="F:ATP binding"/>
    <property type="evidence" value="ECO:0007669"/>
    <property type="project" value="UniProtKB-UniRule"/>
</dbReference>
<reference evidence="21" key="3">
    <citation type="submission" date="2025-09" db="UniProtKB">
        <authorList>
            <consortium name="Ensembl"/>
        </authorList>
    </citation>
    <scope>IDENTIFICATION</scope>
</reference>
<dbReference type="GO" id="GO:0005131">
    <property type="term" value="F:growth hormone receptor binding"/>
    <property type="evidence" value="ECO:0007669"/>
    <property type="project" value="TreeGrafter"/>
</dbReference>
<dbReference type="InterPro" id="IPR017441">
    <property type="entry name" value="Protein_kinase_ATP_BS"/>
</dbReference>
<evidence type="ECO:0000256" key="1">
    <source>
        <dbReference type="ARBA" id="ARBA00001946"/>
    </source>
</evidence>
<evidence type="ECO:0000256" key="2">
    <source>
        <dbReference type="ARBA" id="ARBA00022553"/>
    </source>
</evidence>
<evidence type="ECO:0000256" key="5">
    <source>
        <dbReference type="ARBA" id="ARBA00022737"/>
    </source>
</evidence>
<dbReference type="PROSITE" id="PS00107">
    <property type="entry name" value="PROTEIN_KINASE_ATP"/>
    <property type="match status" value="1"/>
</dbReference>
<dbReference type="GO" id="GO:0060397">
    <property type="term" value="P:growth hormone receptor signaling pathway via JAK-STAT"/>
    <property type="evidence" value="ECO:0007669"/>
    <property type="project" value="TreeGrafter"/>
</dbReference>
<comment type="catalytic activity">
    <reaction evidence="12 13 17">
        <text>L-tyrosyl-[protein] + ATP = O-phospho-L-tyrosyl-[protein] + ADP + H(+)</text>
        <dbReference type="Rhea" id="RHEA:10596"/>
        <dbReference type="Rhea" id="RHEA-COMP:10136"/>
        <dbReference type="Rhea" id="RHEA-COMP:20101"/>
        <dbReference type="ChEBI" id="CHEBI:15378"/>
        <dbReference type="ChEBI" id="CHEBI:30616"/>
        <dbReference type="ChEBI" id="CHEBI:46858"/>
        <dbReference type="ChEBI" id="CHEBI:61978"/>
        <dbReference type="ChEBI" id="CHEBI:456216"/>
        <dbReference type="EC" id="2.7.10.2"/>
    </reaction>
</comment>
<keyword evidence="7 13" id="KW-0418">Kinase</keyword>
<dbReference type="GO" id="GO:0035556">
    <property type="term" value="P:intracellular signal transduction"/>
    <property type="evidence" value="ECO:0007669"/>
    <property type="project" value="InterPro"/>
</dbReference>
<protein>
    <recommendedName>
        <fullName evidence="13 17">Tyrosine-protein kinase</fullName>
        <ecNumber evidence="13 17">2.7.10.2</ecNumber>
    </recommendedName>
</protein>
<keyword evidence="2" id="KW-0597">Phosphoprotein</keyword>
<dbReference type="InterPro" id="IPR000719">
    <property type="entry name" value="Prot_kinase_dom"/>
</dbReference>
<dbReference type="InterPro" id="IPR036860">
    <property type="entry name" value="SH2_dom_sf"/>
</dbReference>
<evidence type="ECO:0000256" key="6">
    <source>
        <dbReference type="ARBA" id="ARBA00022741"/>
    </source>
</evidence>
<evidence type="ECO:0000256" key="11">
    <source>
        <dbReference type="ARBA" id="ARBA00023137"/>
    </source>
</evidence>
<dbReference type="PROSITE" id="PS50057">
    <property type="entry name" value="FERM_3"/>
    <property type="match status" value="1"/>
</dbReference>
<dbReference type="Pfam" id="PF21990">
    <property type="entry name" value="SH2_1"/>
    <property type="match status" value="1"/>
</dbReference>
<evidence type="ECO:0000256" key="3">
    <source>
        <dbReference type="ARBA" id="ARBA00022679"/>
    </source>
</evidence>
<dbReference type="PANTHER" id="PTHR45807:SF5">
    <property type="entry name" value="TYROSINE-PROTEIN KINASE JAK1"/>
    <property type="match status" value="1"/>
</dbReference>
<name>A0A4W6D9P7_LATCA</name>
<dbReference type="GO" id="GO:0007259">
    <property type="term" value="P:cell surface receptor signaling pathway via JAK-STAT"/>
    <property type="evidence" value="ECO:0007669"/>
    <property type="project" value="TreeGrafter"/>
</dbReference>
<feature type="binding site" evidence="15">
    <location>
        <begin position="863"/>
        <end position="871"/>
    </location>
    <ligand>
        <name>ATP</name>
        <dbReference type="ChEBI" id="CHEBI:30616"/>
    </ligand>
</feature>
<dbReference type="InterPro" id="IPR020635">
    <property type="entry name" value="Tyr_kinase_cat_dom"/>
</dbReference>
<keyword evidence="9" id="KW-0460">Magnesium</keyword>
<dbReference type="GO" id="GO:0019221">
    <property type="term" value="P:cytokine-mediated signaling pathway"/>
    <property type="evidence" value="ECO:0007669"/>
    <property type="project" value="TreeGrafter"/>
</dbReference>
<dbReference type="Gene3D" id="3.30.200.20">
    <property type="entry name" value="Phosphorylase Kinase, domain 1"/>
    <property type="match status" value="2"/>
</dbReference>
<dbReference type="InterPro" id="IPR019749">
    <property type="entry name" value="Band_41_domain"/>
</dbReference>
<evidence type="ECO:0000256" key="7">
    <source>
        <dbReference type="ARBA" id="ARBA00022777"/>
    </source>
</evidence>
<evidence type="ECO:0000256" key="10">
    <source>
        <dbReference type="ARBA" id="ARBA00022999"/>
    </source>
</evidence>
<dbReference type="InterPro" id="IPR001245">
    <property type="entry name" value="Ser-Thr/Tyr_kinase_cat_dom"/>
</dbReference>
<dbReference type="GO" id="GO:0046872">
    <property type="term" value="F:metal ion binding"/>
    <property type="evidence" value="ECO:0007669"/>
    <property type="project" value="UniProtKB-KW"/>
</dbReference>
<evidence type="ECO:0000256" key="13">
    <source>
        <dbReference type="PIRNR" id="PIRNR000636"/>
    </source>
</evidence>
<dbReference type="SUPFAM" id="SSF47031">
    <property type="entry name" value="Second domain of FERM"/>
    <property type="match status" value="1"/>
</dbReference>
<dbReference type="Gene3D" id="1.10.510.10">
    <property type="entry name" value="Transferase(Phosphotransferase) domain 1"/>
    <property type="match status" value="2"/>
</dbReference>
<evidence type="ECO:0000256" key="18">
    <source>
        <dbReference type="SAM" id="MobiDB-lite"/>
    </source>
</evidence>
<accession>A0A4W6D9P7</accession>
<evidence type="ECO:0000313" key="22">
    <source>
        <dbReference type="Proteomes" id="UP000314980"/>
    </source>
</evidence>
<reference evidence="22" key="1">
    <citation type="submission" date="2015-09" db="EMBL/GenBank/DDBJ databases">
        <authorList>
            <person name="Sai Rama Sridatta P."/>
        </authorList>
    </citation>
    <scope>NUCLEOTIDE SEQUENCE [LARGE SCALE GENOMIC DNA]</scope>
</reference>
<dbReference type="InterPro" id="IPR011009">
    <property type="entry name" value="Kinase-like_dom_sf"/>
</dbReference>
<dbReference type="GO" id="GO:0005856">
    <property type="term" value="C:cytoskeleton"/>
    <property type="evidence" value="ECO:0007669"/>
    <property type="project" value="UniProtKB-UniRule"/>
</dbReference>
<dbReference type="FunFam" id="1.10.510.10:FF:000114">
    <property type="entry name" value="Tyrosine-protein kinase JAK2"/>
    <property type="match status" value="1"/>
</dbReference>
<dbReference type="Pfam" id="PF07714">
    <property type="entry name" value="PK_Tyr_Ser-Thr"/>
    <property type="match status" value="2"/>
</dbReference>
<keyword evidence="10" id="KW-0727">SH2 domain</keyword>
<dbReference type="PROSITE" id="PS00109">
    <property type="entry name" value="PROTEIN_KINASE_TYR"/>
    <property type="match status" value="1"/>
</dbReference>
<evidence type="ECO:0000259" key="19">
    <source>
        <dbReference type="PROSITE" id="PS50011"/>
    </source>
</evidence>
<feature type="domain" description="FERM" evidence="20">
    <location>
        <begin position="34"/>
        <end position="404"/>
    </location>
</feature>
<dbReference type="SUPFAM" id="SSF50729">
    <property type="entry name" value="PH domain-like"/>
    <property type="match status" value="1"/>
</dbReference>
<proteinExistence type="inferred from homology"/>
<dbReference type="InterPro" id="IPR019748">
    <property type="entry name" value="FERM_central"/>
</dbReference>
<dbReference type="PRINTS" id="PR00109">
    <property type="entry name" value="TYRKINASE"/>
</dbReference>
<dbReference type="InterPro" id="IPR041155">
    <property type="entry name" value="FERM_F1"/>
</dbReference>
<feature type="active site" description="Proton acceptor" evidence="14">
    <location>
        <position position="985"/>
    </location>
</feature>
<feature type="binding site" evidence="15 16">
    <location>
        <position position="890"/>
    </location>
    <ligand>
        <name>ATP</name>
        <dbReference type="ChEBI" id="CHEBI:30616"/>
    </ligand>
</feature>
<dbReference type="InterPro" id="IPR035963">
    <property type="entry name" value="FERM_2"/>
</dbReference>
<feature type="domain" description="Protein kinase" evidence="19">
    <location>
        <begin position="857"/>
        <end position="1122"/>
    </location>
</feature>
<dbReference type="PRINTS" id="PR01824">
    <property type="entry name" value="JANUSKINASE1"/>
</dbReference>
<keyword evidence="5" id="KW-0677">Repeat</keyword>
<dbReference type="SMART" id="SM00219">
    <property type="entry name" value="TyrKc"/>
    <property type="match status" value="2"/>
</dbReference>
<dbReference type="SMART" id="SM00252">
    <property type="entry name" value="SH2"/>
    <property type="match status" value="1"/>
</dbReference>
<keyword evidence="3 13" id="KW-0808">Transferase</keyword>
<dbReference type="GO" id="GO:0030154">
    <property type="term" value="P:cell differentiation"/>
    <property type="evidence" value="ECO:0007669"/>
    <property type="project" value="TreeGrafter"/>
</dbReference>
<dbReference type="InterPro" id="IPR041046">
    <property type="entry name" value="FERM_F2"/>
</dbReference>
<evidence type="ECO:0000256" key="8">
    <source>
        <dbReference type="ARBA" id="ARBA00022840"/>
    </source>
</evidence>
<dbReference type="SUPFAM" id="SSF56112">
    <property type="entry name" value="Protein kinase-like (PK-like)"/>
    <property type="match status" value="2"/>
</dbReference>
<evidence type="ECO:0000256" key="14">
    <source>
        <dbReference type="PIRSR" id="PIRSR000636-1"/>
    </source>
</evidence>
<dbReference type="FunFam" id="1.10.510.10:FF:000110">
    <property type="entry name" value="Tyrosine-protein kinase"/>
    <property type="match status" value="1"/>
</dbReference>
<dbReference type="InterPro" id="IPR000980">
    <property type="entry name" value="SH2"/>
</dbReference>
<evidence type="ECO:0000256" key="16">
    <source>
        <dbReference type="PROSITE-ProRule" id="PRU10141"/>
    </source>
</evidence>
<keyword evidence="8 13" id="KW-0067">ATP-binding</keyword>
<dbReference type="PRINTS" id="PR01823">
    <property type="entry name" value="JANUSKINASE"/>
</dbReference>
<organism evidence="21 22">
    <name type="scientific">Lates calcarifer</name>
    <name type="common">Barramundi</name>
    <name type="synonym">Holocentrus calcarifer</name>
    <dbReference type="NCBI Taxonomy" id="8187"/>
    <lineage>
        <taxon>Eukaryota</taxon>
        <taxon>Metazoa</taxon>
        <taxon>Chordata</taxon>
        <taxon>Craniata</taxon>
        <taxon>Vertebrata</taxon>
        <taxon>Euteleostomi</taxon>
        <taxon>Actinopterygii</taxon>
        <taxon>Neopterygii</taxon>
        <taxon>Teleostei</taxon>
        <taxon>Neoteleostei</taxon>
        <taxon>Acanthomorphata</taxon>
        <taxon>Carangaria</taxon>
        <taxon>Carangaria incertae sedis</taxon>
        <taxon>Centropomidae</taxon>
        <taxon>Lates</taxon>
    </lineage>
</organism>
<evidence type="ECO:0000313" key="21">
    <source>
        <dbReference type="Ensembl" id="ENSLCAP00010021706.1"/>
    </source>
</evidence>
<dbReference type="AlphaFoldDB" id="A0A4W6D9P7"/>
<evidence type="ECO:0000256" key="12">
    <source>
        <dbReference type="ARBA" id="ARBA00051245"/>
    </source>
</evidence>
<dbReference type="GO" id="GO:0004715">
    <property type="term" value="F:non-membrane spanning protein tyrosine kinase activity"/>
    <property type="evidence" value="ECO:0007669"/>
    <property type="project" value="UniProtKB-UniRule"/>
</dbReference>
<keyword evidence="4" id="KW-0479">Metal-binding</keyword>
<dbReference type="PANTHER" id="PTHR45807">
    <property type="entry name" value="TYROSINE-PROTEIN KINASE HOPSCOTCH"/>
    <property type="match status" value="1"/>
</dbReference>
<dbReference type="EC" id="2.7.10.2" evidence="13 17"/>